<evidence type="ECO:0000313" key="1">
    <source>
        <dbReference type="EMBL" id="GAB0190901.1"/>
    </source>
</evidence>
<dbReference type="EMBL" id="BAAFJT010000005">
    <property type="protein sequence ID" value="GAB0190901.1"/>
    <property type="molecule type" value="Genomic_DNA"/>
</dbReference>
<keyword evidence="2" id="KW-1185">Reference proteome</keyword>
<accession>A0ABC9WZN6</accession>
<proteinExistence type="predicted"/>
<gene>
    <name evidence="1" type="ORF">GRJ2_001555400</name>
</gene>
<dbReference type="Proteomes" id="UP001623348">
    <property type="component" value="Unassembled WGS sequence"/>
</dbReference>
<reference evidence="1 2" key="1">
    <citation type="submission" date="2024-06" db="EMBL/GenBank/DDBJ databases">
        <title>The draft genome of Grus japonensis, version 3.</title>
        <authorList>
            <person name="Nabeshima K."/>
            <person name="Suzuki S."/>
            <person name="Onuma M."/>
        </authorList>
    </citation>
    <scope>NUCLEOTIDE SEQUENCE [LARGE SCALE GENOMIC DNA]</scope>
    <source>
        <strain evidence="1 2">451A</strain>
    </source>
</reference>
<sequence>MTARVIEEPMRTGALLDLMLTNNKGLVGDMKVKGSLGCSDHEMVELRILRGGSRIKGRLTTLDFGRADFGLFKDLLRRVPWDKDLEKRRTQGKEGPKKAG</sequence>
<comment type="caution">
    <text evidence="1">The sequence shown here is derived from an EMBL/GenBank/DDBJ whole genome shotgun (WGS) entry which is preliminary data.</text>
</comment>
<evidence type="ECO:0000313" key="2">
    <source>
        <dbReference type="Proteomes" id="UP001623348"/>
    </source>
</evidence>
<dbReference type="PANTHER" id="PTHR33395">
    <property type="entry name" value="TRANSCRIPTASE, PUTATIVE-RELATED-RELATED"/>
    <property type="match status" value="1"/>
</dbReference>
<dbReference type="AlphaFoldDB" id="A0ABC9WZN6"/>
<protein>
    <submittedName>
        <fullName evidence="1">Uncharacterized protein</fullName>
    </submittedName>
</protein>
<organism evidence="1 2">
    <name type="scientific">Grus japonensis</name>
    <name type="common">Japanese crane</name>
    <name type="synonym">Red-crowned crane</name>
    <dbReference type="NCBI Taxonomy" id="30415"/>
    <lineage>
        <taxon>Eukaryota</taxon>
        <taxon>Metazoa</taxon>
        <taxon>Chordata</taxon>
        <taxon>Craniata</taxon>
        <taxon>Vertebrata</taxon>
        <taxon>Euteleostomi</taxon>
        <taxon>Archelosauria</taxon>
        <taxon>Archosauria</taxon>
        <taxon>Dinosauria</taxon>
        <taxon>Saurischia</taxon>
        <taxon>Theropoda</taxon>
        <taxon>Coelurosauria</taxon>
        <taxon>Aves</taxon>
        <taxon>Neognathae</taxon>
        <taxon>Neoaves</taxon>
        <taxon>Gruiformes</taxon>
        <taxon>Gruidae</taxon>
        <taxon>Grus</taxon>
    </lineage>
</organism>
<name>A0ABC9WZN6_GRUJA</name>
<dbReference type="PANTHER" id="PTHR33395:SF22">
    <property type="entry name" value="REVERSE TRANSCRIPTASE DOMAIN-CONTAINING PROTEIN"/>
    <property type="match status" value="1"/>
</dbReference>